<dbReference type="Proteomes" id="UP000318878">
    <property type="component" value="Unassembled WGS sequence"/>
</dbReference>
<dbReference type="EMBL" id="SJPF01000005">
    <property type="protein sequence ID" value="TWT30708.1"/>
    <property type="molecule type" value="Genomic_DNA"/>
</dbReference>
<dbReference type="AlphaFoldDB" id="A0A5C5UWZ3"/>
<evidence type="ECO:0000313" key="1">
    <source>
        <dbReference type="EMBL" id="TWT30708.1"/>
    </source>
</evidence>
<name>A0A5C5UWZ3_9BACT</name>
<protein>
    <recommendedName>
        <fullName evidence="3">Phage Mu protein F like protein</fullName>
    </recommendedName>
</protein>
<dbReference type="RefSeq" id="WP_146435375.1">
    <property type="nucleotide sequence ID" value="NZ_SJPF01000005.1"/>
</dbReference>
<proteinExistence type="predicted"/>
<keyword evidence="2" id="KW-1185">Reference proteome</keyword>
<sequence>MDLPNRTDYERQLPAALTGQGQQHAAELASALKRDPLADPGQAYWERVESDRNATPAAILILLFMSSATAHGASQDQASQLAAGMVPERAAAVAEVSTRTLRDRLAAKQTEWRSQAATLEPSIPILTPAEIDELCDQLVNSQVNSMAITEVSNGITDASEIVINDLGLKSAFDTWQTERDAKVCPICSPLGGANRDTWNQQFPSGPPAHPNCRCYIRYVNLDE</sequence>
<accession>A0A5C5UWZ3</accession>
<reference evidence="1 2" key="1">
    <citation type="submission" date="2019-02" db="EMBL/GenBank/DDBJ databases">
        <title>Deep-cultivation of Planctomycetes and their phenomic and genomic characterization uncovers novel biology.</title>
        <authorList>
            <person name="Wiegand S."/>
            <person name="Jogler M."/>
            <person name="Boedeker C."/>
            <person name="Pinto D."/>
            <person name="Vollmers J."/>
            <person name="Rivas-Marin E."/>
            <person name="Kohn T."/>
            <person name="Peeters S.H."/>
            <person name="Heuer A."/>
            <person name="Rast P."/>
            <person name="Oberbeckmann S."/>
            <person name="Bunk B."/>
            <person name="Jeske O."/>
            <person name="Meyerdierks A."/>
            <person name="Storesund J.E."/>
            <person name="Kallscheuer N."/>
            <person name="Luecker S."/>
            <person name="Lage O.M."/>
            <person name="Pohl T."/>
            <person name="Merkel B.J."/>
            <person name="Hornburger P."/>
            <person name="Mueller R.-W."/>
            <person name="Bruemmer F."/>
            <person name="Labrenz M."/>
            <person name="Spormann A.M."/>
            <person name="Op Den Camp H."/>
            <person name="Overmann J."/>
            <person name="Amann R."/>
            <person name="Jetten M.S.M."/>
            <person name="Mascher T."/>
            <person name="Medema M.H."/>
            <person name="Devos D.P."/>
            <person name="Kaster A.-K."/>
            <person name="Ovreas L."/>
            <person name="Rohde M."/>
            <person name="Galperin M.Y."/>
            <person name="Jogler C."/>
        </authorList>
    </citation>
    <scope>NUCLEOTIDE SEQUENCE [LARGE SCALE GENOMIC DNA]</scope>
    <source>
        <strain evidence="1 2">Enr8</strain>
    </source>
</reference>
<evidence type="ECO:0008006" key="3">
    <source>
        <dbReference type="Google" id="ProtNLM"/>
    </source>
</evidence>
<organism evidence="1 2">
    <name type="scientific">Blastopirellula retiformator</name>
    <dbReference type="NCBI Taxonomy" id="2527970"/>
    <lineage>
        <taxon>Bacteria</taxon>
        <taxon>Pseudomonadati</taxon>
        <taxon>Planctomycetota</taxon>
        <taxon>Planctomycetia</taxon>
        <taxon>Pirellulales</taxon>
        <taxon>Pirellulaceae</taxon>
        <taxon>Blastopirellula</taxon>
    </lineage>
</organism>
<comment type="caution">
    <text evidence="1">The sequence shown here is derived from an EMBL/GenBank/DDBJ whole genome shotgun (WGS) entry which is preliminary data.</text>
</comment>
<gene>
    <name evidence="1" type="ORF">Enr8_42310</name>
</gene>
<dbReference type="OrthoDB" id="286575at2"/>
<evidence type="ECO:0000313" key="2">
    <source>
        <dbReference type="Proteomes" id="UP000318878"/>
    </source>
</evidence>